<dbReference type="Proteomes" id="UP001215598">
    <property type="component" value="Unassembled WGS sequence"/>
</dbReference>
<feature type="compositionally biased region" description="Low complexity" evidence="1">
    <location>
        <begin position="309"/>
        <end position="318"/>
    </location>
</feature>
<proteinExistence type="predicted"/>
<gene>
    <name evidence="3" type="ORF">B0H16DRAFT_1735356</name>
</gene>
<feature type="compositionally biased region" description="Low complexity" evidence="1">
    <location>
        <begin position="327"/>
        <end position="338"/>
    </location>
</feature>
<dbReference type="EMBL" id="JARKIB010000182">
    <property type="protein sequence ID" value="KAJ7727090.1"/>
    <property type="molecule type" value="Genomic_DNA"/>
</dbReference>
<feature type="compositionally biased region" description="Polar residues" evidence="1">
    <location>
        <begin position="1"/>
        <end position="21"/>
    </location>
</feature>
<feature type="region of interest" description="Disordered" evidence="1">
    <location>
        <begin position="1"/>
        <end position="41"/>
    </location>
</feature>
<organism evidence="3 4">
    <name type="scientific">Mycena metata</name>
    <dbReference type="NCBI Taxonomy" id="1033252"/>
    <lineage>
        <taxon>Eukaryota</taxon>
        <taxon>Fungi</taxon>
        <taxon>Dikarya</taxon>
        <taxon>Basidiomycota</taxon>
        <taxon>Agaricomycotina</taxon>
        <taxon>Agaricomycetes</taxon>
        <taxon>Agaricomycetidae</taxon>
        <taxon>Agaricales</taxon>
        <taxon>Marasmiineae</taxon>
        <taxon>Mycenaceae</taxon>
        <taxon>Mycena</taxon>
    </lineage>
</organism>
<dbReference type="Pfam" id="PF01693">
    <property type="entry name" value="Cauli_VI"/>
    <property type="match status" value="1"/>
</dbReference>
<dbReference type="AlphaFoldDB" id="A0AAD7HTB1"/>
<evidence type="ECO:0000313" key="4">
    <source>
        <dbReference type="Proteomes" id="UP001215598"/>
    </source>
</evidence>
<accession>A0AAD7HTB1</accession>
<dbReference type="InterPro" id="IPR009027">
    <property type="entry name" value="Ribosomal_bL9/RNase_H1_N"/>
</dbReference>
<sequence length="536" mass="57782">MPDLPASTTIAQLTASPQPTVSAPPGMAKTAKPRRRTTKERARLHARAAASAKYRETHRAEVLESGRIRAAKRRTFLKTQPAEEQETAKEKARQASARYRAEHRQELALKQRKVRKRAHIDRHGIHAYLQRRYGGAATRYADDEDDEEPAVPDVGGGIDLDVVAPRSLYPSFHSPSFHEMVCIPPFYPSPGHESTHAHDQASACAYYGVWRGRVRGTYTNSWIARELTDGFTDSRQKSFKTIADLQTWWAGMCAAEHQNGCPVFEQRNFSLNRPTQTHPTSPACTLVAPNYLPPVQHYVAPPAPPAPAAPVASTSTAPIPAPSPFNSSTSSATSSSSTIHPRKREEAASPELSSPSPPPGLHLNVPPRPHLTPSTRLHLTPTGAARAANLQAAAATYAEAVAPVRRLPLGRRMLSVLLLRLLTPPPPPPFLFPPPVAGDATPRAGAVHSTLLTPAPAATPEAAPPLAVAPVADAEEEPVWQYAVRGVGVFYQTYAAARAAARQLGVQGDSKILMSSNVAKLEAWMRGTPFAGDGSS</sequence>
<dbReference type="InterPro" id="IPR011320">
    <property type="entry name" value="RNase_H1_N"/>
</dbReference>
<feature type="domain" description="Ribonuclease H1 N-terminal" evidence="2">
    <location>
        <begin position="206"/>
        <end position="244"/>
    </location>
</feature>
<evidence type="ECO:0000313" key="3">
    <source>
        <dbReference type="EMBL" id="KAJ7727090.1"/>
    </source>
</evidence>
<dbReference type="SUPFAM" id="SSF55658">
    <property type="entry name" value="L9 N-domain-like"/>
    <property type="match status" value="1"/>
</dbReference>
<reference evidence="3" key="1">
    <citation type="submission" date="2023-03" db="EMBL/GenBank/DDBJ databases">
        <title>Massive genome expansion in bonnet fungi (Mycena s.s.) driven by repeated elements and novel gene families across ecological guilds.</title>
        <authorList>
            <consortium name="Lawrence Berkeley National Laboratory"/>
            <person name="Harder C.B."/>
            <person name="Miyauchi S."/>
            <person name="Viragh M."/>
            <person name="Kuo A."/>
            <person name="Thoen E."/>
            <person name="Andreopoulos B."/>
            <person name="Lu D."/>
            <person name="Skrede I."/>
            <person name="Drula E."/>
            <person name="Henrissat B."/>
            <person name="Morin E."/>
            <person name="Kohler A."/>
            <person name="Barry K."/>
            <person name="LaButti K."/>
            <person name="Morin E."/>
            <person name="Salamov A."/>
            <person name="Lipzen A."/>
            <person name="Mereny Z."/>
            <person name="Hegedus B."/>
            <person name="Baldrian P."/>
            <person name="Stursova M."/>
            <person name="Weitz H."/>
            <person name="Taylor A."/>
            <person name="Grigoriev I.V."/>
            <person name="Nagy L.G."/>
            <person name="Martin F."/>
            <person name="Kauserud H."/>
        </authorList>
    </citation>
    <scope>NUCLEOTIDE SEQUENCE</scope>
    <source>
        <strain evidence="3">CBHHK182m</strain>
    </source>
</reference>
<feature type="region of interest" description="Disordered" evidence="1">
    <location>
        <begin position="305"/>
        <end position="377"/>
    </location>
</feature>
<name>A0AAD7HTB1_9AGAR</name>
<feature type="compositionally biased region" description="Pro residues" evidence="1">
    <location>
        <begin position="355"/>
        <end position="370"/>
    </location>
</feature>
<comment type="caution">
    <text evidence="3">The sequence shown here is derived from an EMBL/GenBank/DDBJ whole genome shotgun (WGS) entry which is preliminary data.</text>
</comment>
<protein>
    <recommendedName>
        <fullName evidence="2">Ribonuclease H1 N-terminal domain-containing protein</fullName>
    </recommendedName>
</protein>
<evidence type="ECO:0000259" key="2">
    <source>
        <dbReference type="Pfam" id="PF01693"/>
    </source>
</evidence>
<keyword evidence="4" id="KW-1185">Reference proteome</keyword>
<feature type="compositionally biased region" description="Basic residues" evidence="1">
    <location>
        <begin position="31"/>
        <end position="41"/>
    </location>
</feature>
<evidence type="ECO:0000256" key="1">
    <source>
        <dbReference type="SAM" id="MobiDB-lite"/>
    </source>
</evidence>